<dbReference type="HAMAP" id="MF_01603">
    <property type="entry name" value="HldE"/>
    <property type="match status" value="1"/>
</dbReference>
<comment type="function">
    <text evidence="1 11">Catalyzes the phosphorylation of D-glycero-D-manno-heptose 7-phosphate at the C-1 position to selectively form D-glycero-beta-D-manno-heptose-1,7-bisphosphate.</text>
</comment>
<proteinExistence type="inferred from homology"/>
<evidence type="ECO:0000256" key="6">
    <source>
        <dbReference type="ARBA" id="ARBA00022777"/>
    </source>
</evidence>
<comment type="pathway">
    <text evidence="11">Nucleotide-sugar biosynthesis; ADP-L-glycero-beta-D-manno-heptose biosynthesis; ADP-L-glycero-beta-D-manno-heptose from D-glycero-beta-D-manno-heptose 7-phosphate: step 3/4.</text>
</comment>
<organism evidence="14 15">
    <name type="scientific">Kushneria aurantia</name>
    <dbReference type="NCBI Taxonomy" id="504092"/>
    <lineage>
        <taxon>Bacteria</taxon>
        <taxon>Pseudomonadati</taxon>
        <taxon>Pseudomonadota</taxon>
        <taxon>Gammaproteobacteria</taxon>
        <taxon>Oceanospirillales</taxon>
        <taxon>Halomonadaceae</taxon>
        <taxon>Kushneria</taxon>
    </lineage>
</organism>
<dbReference type="InterPro" id="IPR011611">
    <property type="entry name" value="PfkB_dom"/>
</dbReference>
<evidence type="ECO:0000256" key="1">
    <source>
        <dbReference type="ARBA" id="ARBA00002319"/>
    </source>
</evidence>
<evidence type="ECO:0000256" key="5">
    <source>
        <dbReference type="ARBA" id="ARBA00022741"/>
    </source>
</evidence>
<feature type="region of interest" description="Cytidylyltransferase" evidence="11">
    <location>
        <begin position="345"/>
        <end position="483"/>
    </location>
</feature>
<keyword evidence="7 11" id="KW-0067">ATP-binding</keyword>
<dbReference type="EC" id="2.7.7.70" evidence="11"/>
<dbReference type="GO" id="GO:0016779">
    <property type="term" value="F:nucleotidyltransferase activity"/>
    <property type="evidence" value="ECO:0007669"/>
    <property type="project" value="UniProtKB-KW"/>
</dbReference>
<dbReference type="Pfam" id="PF01467">
    <property type="entry name" value="CTP_transf_like"/>
    <property type="match status" value="1"/>
</dbReference>
<evidence type="ECO:0000256" key="3">
    <source>
        <dbReference type="ARBA" id="ARBA00022679"/>
    </source>
</evidence>
<dbReference type="SUPFAM" id="SSF53613">
    <property type="entry name" value="Ribokinase-like"/>
    <property type="match status" value="1"/>
</dbReference>
<comment type="function">
    <text evidence="2 11">Catalyzes the ADP transfer from ATP to D-glycero-beta-D-manno-heptose 1-phosphate, yielding ADP-D-glycero-beta-D-manno-heptose.</text>
</comment>
<dbReference type="RefSeq" id="WP_019950396.1">
    <property type="nucleotide sequence ID" value="NZ_JBHLVX010000020.1"/>
</dbReference>
<dbReference type="InterPro" id="IPR011914">
    <property type="entry name" value="RfaE_dom_II"/>
</dbReference>
<dbReference type="CDD" id="cd01172">
    <property type="entry name" value="RfaE_like"/>
    <property type="match status" value="1"/>
</dbReference>
<dbReference type="NCBIfam" id="TIGR00125">
    <property type="entry name" value="cyt_tran_rel"/>
    <property type="match status" value="1"/>
</dbReference>
<keyword evidence="8 11" id="KW-0511">Multifunctional enzyme</keyword>
<comment type="caution">
    <text evidence="14">The sequence shown here is derived from an EMBL/GenBank/DDBJ whole genome shotgun (WGS) entry which is preliminary data.</text>
</comment>
<evidence type="ECO:0000259" key="12">
    <source>
        <dbReference type="Pfam" id="PF00294"/>
    </source>
</evidence>
<evidence type="ECO:0000256" key="10">
    <source>
        <dbReference type="ARBA" id="ARBA00047428"/>
    </source>
</evidence>
<dbReference type="SUPFAM" id="SSF52374">
    <property type="entry name" value="Nucleotidylyl transferase"/>
    <property type="match status" value="1"/>
</dbReference>
<keyword evidence="5 11" id="KW-0547">Nucleotide-binding</keyword>
<dbReference type="NCBIfam" id="NF008454">
    <property type="entry name" value="PRK11316.1"/>
    <property type="match status" value="1"/>
</dbReference>
<dbReference type="PANTHER" id="PTHR46969">
    <property type="entry name" value="BIFUNCTIONAL PROTEIN HLDE"/>
    <property type="match status" value="1"/>
</dbReference>
<feature type="domain" description="Carbohydrate kinase PfkB" evidence="12">
    <location>
        <begin position="10"/>
        <end position="301"/>
    </location>
</feature>
<evidence type="ECO:0000256" key="4">
    <source>
        <dbReference type="ARBA" id="ARBA00022695"/>
    </source>
</evidence>
<dbReference type="InterPro" id="IPR014729">
    <property type="entry name" value="Rossmann-like_a/b/a_fold"/>
</dbReference>
<comment type="subunit">
    <text evidence="11">Homodimer.</text>
</comment>
<feature type="active site" evidence="11">
    <location>
        <position position="263"/>
    </location>
</feature>
<dbReference type="Gene3D" id="3.40.50.620">
    <property type="entry name" value="HUPs"/>
    <property type="match status" value="1"/>
</dbReference>
<dbReference type="GO" id="GO:0033785">
    <property type="term" value="F:heptose 7-phosphate kinase activity"/>
    <property type="evidence" value="ECO:0007669"/>
    <property type="project" value="UniProtKB-EC"/>
</dbReference>
<keyword evidence="4 11" id="KW-0548">Nucleotidyltransferase</keyword>
<gene>
    <name evidence="11 14" type="primary">hldE</name>
    <name evidence="14" type="ORF">ACFFHW_05780</name>
</gene>
<evidence type="ECO:0000256" key="9">
    <source>
        <dbReference type="ARBA" id="ARBA00023277"/>
    </source>
</evidence>
<dbReference type="InterPro" id="IPR029056">
    <property type="entry name" value="Ribokinase-like"/>
</dbReference>
<evidence type="ECO:0000256" key="7">
    <source>
        <dbReference type="ARBA" id="ARBA00022840"/>
    </source>
</evidence>
<dbReference type="NCBIfam" id="TIGR02198">
    <property type="entry name" value="rfaE_dom_I"/>
    <property type="match status" value="1"/>
</dbReference>
<comment type="catalytic activity">
    <reaction evidence="10 11">
        <text>D-glycero-beta-D-manno-heptose 1-phosphate + ATP + H(+) = ADP-D-glycero-beta-D-manno-heptose + diphosphate</text>
        <dbReference type="Rhea" id="RHEA:27465"/>
        <dbReference type="ChEBI" id="CHEBI:15378"/>
        <dbReference type="ChEBI" id="CHEBI:30616"/>
        <dbReference type="ChEBI" id="CHEBI:33019"/>
        <dbReference type="ChEBI" id="CHEBI:59967"/>
        <dbReference type="ChEBI" id="CHEBI:61593"/>
        <dbReference type="EC" id="2.7.7.70"/>
    </reaction>
</comment>
<protein>
    <recommendedName>
        <fullName evidence="11">Bifunctional protein HldE</fullName>
    </recommendedName>
    <domain>
        <recommendedName>
            <fullName evidence="11">D-beta-D-heptose 7-phosphate kinase</fullName>
            <ecNumber evidence="11">2.7.1.167</ecNumber>
        </recommendedName>
        <alternativeName>
            <fullName evidence="11">D-beta-D-heptose 7-phosphotransferase</fullName>
        </alternativeName>
        <alternativeName>
            <fullName evidence="11">D-glycero-beta-D-manno-heptose-7-phosphate kinase</fullName>
        </alternativeName>
    </domain>
    <domain>
        <recommendedName>
            <fullName evidence="11">D-beta-D-heptose 1-phosphate adenylyltransferase</fullName>
            <ecNumber evidence="11">2.7.7.70</ecNumber>
        </recommendedName>
        <alternativeName>
            <fullName evidence="11">D-glycero-beta-D-manno-heptose 1-phosphate adenylyltransferase</fullName>
        </alternativeName>
    </domain>
</protein>
<evidence type="ECO:0000313" key="14">
    <source>
        <dbReference type="EMBL" id="MFC0267509.1"/>
    </source>
</evidence>
<dbReference type="EC" id="2.7.1.167" evidence="11"/>
<comment type="similarity">
    <text evidence="11">In the C-terminal section; belongs to the cytidylyltransferase family.</text>
</comment>
<sequence length="483" mass="50723">MPDPAAFAGTRVLVVGDVMLDRYWHGPTSRISPEAPVPVVRVDDAEDRPGGAANVALNIAALQGGVTLAGLIGRDDNAAILDRLLAAAGIDSCFQRSFDLPTITKLRVMSRNQQLIRLDFESPLGEVSTDELLAVVTERLVGSDLMILSDYGKGTLAQVQALIAAGRAAGKRVLIDPKGHDFSRYRGASIITPNLAEFEAVMGRCDSDETLAERGEALRAELALEALLVTRSERGMTLIREGQPPLHLATRAQEVFDVTGAGDTVIGVLGLALAAGATLPDAMLLANLAAGLVVAKPGTATVSAEELQAALHAEHGEAPDHGVIAPAALASAVRLARAHGERVVMTNGCFDLLHAGHVSYLEQARALGDRLIVAVNDDASVRRLKGEGRPITPLAQRMAVLSGLRAVDWVVPFAEETPAALIETLLPDILVKGGDYRVEQIAGHEAVLAAGGEVRILGFEAGLSTSATIASIVGRSPPRHHDE</sequence>
<comment type="pathway">
    <text evidence="11">Nucleotide-sugar biosynthesis; ADP-L-glycero-beta-D-manno-heptose biosynthesis; ADP-L-glycero-beta-D-manno-heptose from D-glycero-beta-D-manno-heptose 7-phosphate: step 1/4.</text>
</comment>
<comment type="catalytic activity">
    <reaction evidence="11">
        <text>D-glycero-beta-D-manno-heptose 7-phosphate + ATP = D-glycero-beta-D-manno-heptose 1,7-bisphosphate + ADP + H(+)</text>
        <dbReference type="Rhea" id="RHEA:27473"/>
        <dbReference type="ChEBI" id="CHEBI:15378"/>
        <dbReference type="ChEBI" id="CHEBI:30616"/>
        <dbReference type="ChEBI" id="CHEBI:60204"/>
        <dbReference type="ChEBI" id="CHEBI:60208"/>
        <dbReference type="ChEBI" id="CHEBI:456216"/>
        <dbReference type="EC" id="2.7.1.167"/>
    </reaction>
</comment>
<dbReference type="EMBL" id="JBHLVX010000020">
    <property type="protein sequence ID" value="MFC0267509.1"/>
    <property type="molecule type" value="Genomic_DNA"/>
</dbReference>
<keyword evidence="6 11" id="KW-0418">Kinase</keyword>
<accession>A0ABV6G1Q4</accession>
<evidence type="ECO:0000256" key="8">
    <source>
        <dbReference type="ARBA" id="ARBA00023268"/>
    </source>
</evidence>
<keyword evidence="9 11" id="KW-0119">Carbohydrate metabolism</keyword>
<name>A0ABV6G1Q4_9GAMM</name>
<evidence type="ECO:0000313" key="15">
    <source>
        <dbReference type="Proteomes" id="UP001589814"/>
    </source>
</evidence>
<comment type="similarity">
    <text evidence="11">In the N-terminal section; belongs to the carbohydrate kinase PfkB family.</text>
</comment>
<dbReference type="InterPro" id="IPR023030">
    <property type="entry name" value="Bifunc_HldE"/>
</dbReference>
<dbReference type="Pfam" id="PF00294">
    <property type="entry name" value="PfkB"/>
    <property type="match status" value="1"/>
</dbReference>
<feature type="binding site" evidence="11">
    <location>
        <begin position="194"/>
        <end position="197"/>
    </location>
    <ligand>
        <name>ATP</name>
        <dbReference type="ChEBI" id="CHEBI:30616"/>
    </ligand>
</feature>
<dbReference type="Proteomes" id="UP001589814">
    <property type="component" value="Unassembled WGS sequence"/>
</dbReference>
<dbReference type="NCBIfam" id="TIGR02199">
    <property type="entry name" value="rfaE_dom_II"/>
    <property type="match status" value="1"/>
</dbReference>
<evidence type="ECO:0000256" key="2">
    <source>
        <dbReference type="ARBA" id="ARBA00003753"/>
    </source>
</evidence>
<evidence type="ECO:0000256" key="11">
    <source>
        <dbReference type="HAMAP-Rule" id="MF_01603"/>
    </source>
</evidence>
<feature type="region of interest" description="Ribokinase" evidence="11">
    <location>
        <begin position="1"/>
        <end position="317"/>
    </location>
</feature>
<dbReference type="PANTHER" id="PTHR46969:SF1">
    <property type="entry name" value="BIFUNCTIONAL PROTEIN HLDE"/>
    <property type="match status" value="1"/>
</dbReference>
<dbReference type="InterPro" id="IPR004821">
    <property type="entry name" value="Cyt_trans-like"/>
</dbReference>
<reference evidence="14 15" key="1">
    <citation type="submission" date="2024-09" db="EMBL/GenBank/DDBJ databases">
        <authorList>
            <person name="Sun Q."/>
            <person name="Mori K."/>
        </authorList>
    </citation>
    <scope>NUCLEOTIDE SEQUENCE [LARGE SCALE GENOMIC DNA]</scope>
    <source>
        <strain evidence="14 15">CCM 7415</strain>
    </source>
</reference>
<evidence type="ECO:0000259" key="13">
    <source>
        <dbReference type="Pfam" id="PF01467"/>
    </source>
</evidence>
<dbReference type="Gene3D" id="3.40.1190.20">
    <property type="match status" value="1"/>
</dbReference>
<feature type="domain" description="Cytidyltransferase-like" evidence="13">
    <location>
        <begin position="345"/>
        <end position="436"/>
    </location>
</feature>
<keyword evidence="15" id="KW-1185">Reference proteome</keyword>
<keyword evidence="3 11" id="KW-0808">Transferase</keyword>
<dbReference type="InterPro" id="IPR011913">
    <property type="entry name" value="RfaE_dom_I"/>
</dbReference>